<evidence type="ECO:0000256" key="1">
    <source>
        <dbReference type="ARBA" id="ARBA00004141"/>
    </source>
</evidence>
<dbReference type="EMBL" id="FXTJ01000004">
    <property type="protein sequence ID" value="SMO78924.1"/>
    <property type="molecule type" value="Genomic_DNA"/>
</dbReference>
<evidence type="ECO:0000256" key="2">
    <source>
        <dbReference type="ARBA" id="ARBA00010441"/>
    </source>
</evidence>
<evidence type="ECO:0000256" key="7">
    <source>
        <dbReference type="ARBA" id="ARBA00023098"/>
    </source>
</evidence>
<evidence type="ECO:0000256" key="9">
    <source>
        <dbReference type="ARBA" id="ARBA00023209"/>
    </source>
</evidence>
<dbReference type="Gene3D" id="1.20.120.1760">
    <property type="match status" value="1"/>
</dbReference>
<keyword evidence="5 12" id="KW-0812">Transmembrane</keyword>
<dbReference type="InterPro" id="IPR043130">
    <property type="entry name" value="CDP-OH_PTrfase_TM_dom"/>
</dbReference>
<dbReference type="Pfam" id="PF01066">
    <property type="entry name" value="CDP-OH_P_transf"/>
    <property type="match status" value="1"/>
</dbReference>
<dbReference type="PANTHER" id="PTHR14269:SF62">
    <property type="entry name" value="CDP-DIACYLGLYCEROL--GLYCEROL-3-PHOSPHATE 3-PHOSPHATIDYLTRANSFERASE 1, CHLOROPLASTIC"/>
    <property type="match status" value="1"/>
</dbReference>
<dbReference type="GO" id="GO:0016020">
    <property type="term" value="C:membrane"/>
    <property type="evidence" value="ECO:0007669"/>
    <property type="project" value="UniProtKB-SubCell"/>
</dbReference>
<keyword evidence="7" id="KW-0443">Lipid metabolism</keyword>
<keyword evidence="3" id="KW-0444">Lipid biosynthesis</keyword>
<dbReference type="InterPro" id="IPR050324">
    <property type="entry name" value="CDP-alcohol_PTase-I"/>
</dbReference>
<keyword evidence="6 12" id="KW-1133">Transmembrane helix</keyword>
<feature type="transmembrane region" description="Helical" evidence="12">
    <location>
        <begin position="118"/>
        <end position="138"/>
    </location>
</feature>
<evidence type="ECO:0000256" key="6">
    <source>
        <dbReference type="ARBA" id="ARBA00022989"/>
    </source>
</evidence>
<evidence type="ECO:0000256" key="10">
    <source>
        <dbReference type="ARBA" id="ARBA00023264"/>
    </source>
</evidence>
<dbReference type="GO" id="GO:0046474">
    <property type="term" value="P:glycerophospholipid biosynthetic process"/>
    <property type="evidence" value="ECO:0007669"/>
    <property type="project" value="TreeGrafter"/>
</dbReference>
<evidence type="ECO:0000313" key="14">
    <source>
        <dbReference type="Proteomes" id="UP000317484"/>
    </source>
</evidence>
<dbReference type="GO" id="GO:0016780">
    <property type="term" value="F:phosphotransferase activity, for other substituted phosphate groups"/>
    <property type="evidence" value="ECO:0007669"/>
    <property type="project" value="InterPro"/>
</dbReference>
<comment type="similarity">
    <text evidence="2 11">Belongs to the CDP-alcohol phosphatidyltransferase class-I family.</text>
</comment>
<dbReference type="PANTHER" id="PTHR14269">
    <property type="entry name" value="CDP-DIACYLGLYCEROL--GLYCEROL-3-PHOSPHATE 3-PHOSPHATIDYLTRANSFERASE-RELATED"/>
    <property type="match status" value="1"/>
</dbReference>
<accession>A0A521E4N6</accession>
<gene>
    <name evidence="13" type="ORF">SAMN06273567_104233</name>
</gene>
<name>A0A521E4N6_9ACTN</name>
<comment type="subcellular location">
    <subcellularLocation>
        <location evidence="1">Membrane</location>
        <topology evidence="1">Multi-pass membrane protein</topology>
    </subcellularLocation>
</comment>
<evidence type="ECO:0000256" key="4">
    <source>
        <dbReference type="ARBA" id="ARBA00022679"/>
    </source>
</evidence>
<evidence type="ECO:0000256" key="3">
    <source>
        <dbReference type="ARBA" id="ARBA00022516"/>
    </source>
</evidence>
<dbReference type="Proteomes" id="UP000317484">
    <property type="component" value="Unassembled WGS sequence"/>
</dbReference>
<keyword evidence="14" id="KW-1185">Reference proteome</keyword>
<dbReference type="InterPro" id="IPR048254">
    <property type="entry name" value="CDP_ALCOHOL_P_TRANSF_CS"/>
</dbReference>
<keyword evidence="10" id="KW-1208">Phospholipid metabolism</keyword>
<proteinExistence type="inferred from homology"/>
<evidence type="ECO:0000313" key="13">
    <source>
        <dbReference type="EMBL" id="SMO78924.1"/>
    </source>
</evidence>
<feature type="transmembrane region" description="Helical" evidence="12">
    <location>
        <begin position="185"/>
        <end position="204"/>
    </location>
</feature>
<reference evidence="13 14" key="1">
    <citation type="submission" date="2017-05" db="EMBL/GenBank/DDBJ databases">
        <authorList>
            <person name="Varghese N."/>
            <person name="Submissions S."/>
        </authorList>
    </citation>
    <scope>NUCLEOTIDE SEQUENCE [LARGE SCALE GENOMIC DNA]</scope>
    <source>
        <strain evidence="13 14">DSM 46834</strain>
    </source>
</reference>
<evidence type="ECO:0000256" key="5">
    <source>
        <dbReference type="ARBA" id="ARBA00022692"/>
    </source>
</evidence>
<keyword evidence="8 12" id="KW-0472">Membrane</keyword>
<keyword evidence="9" id="KW-0594">Phospholipid biosynthesis</keyword>
<sequence>MTSSQGPSAAVPVSPVVGEPRVTDRNELPDRVWTVPNALSVLRLLGVPLFLWLLLGPHEDGWAVAVLMVSGVTDWADGKLARVLGQSSRLGALLDPAADRLYIIATLIAFVLRDVVPLWVVVVLVGREVVLGVMLLVLRHYRYEPLQVHYLGKAATFNLLYAFPLLLLADDATGAWLAWVQPAAWAFTIWGGALYVLSGLFYVVQVAGIVRAERTGTPGGTRPGAGAEARPAP</sequence>
<evidence type="ECO:0000256" key="11">
    <source>
        <dbReference type="RuleBase" id="RU003750"/>
    </source>
</evidence>
<dbReference type="PROSITE" id="PS00379">
    <property type="entry name" value="CDP_ALCOHOL_P_TRANSF"/>
    <property type="match status" value="1"/>
</dbReference>
<protein>
    <submittedName>
        <fullName evidence="13">Cardiolipin synthase</fullName>
    </submittedName>
</protein>
<evidence type="ECO:0000256" key="12">
    <source>
        <dbReference type="SAM" id="Phobius"/>
    </source>
</evidence>
<keyword evidence="4 11" id="KW-0808">Transferase</keyword>
<dbReference type="AlphaFoldDB" id="A0A521E4N6"/>
<dbReference type="RefSeq" id="WP_246066014.1">
    <property type="nucleotide sequence ID" value="NZ_FXTJ01000004.1"/>
</dbReference>
<organism evidence="13 14">
    <name type="scientific">Geodermatophilus aquaeductus</name>
    <dbReference type="NCBI Taxonomy" id="1564161"/>
    <lineage>
        <taxon>Bacteria</taxon>
        <taxon>Bacillati</taxon>
        <taxon>Actinomycetota</taxon>
        <taxon>Actinomycetes</taxon>
        <taxon>Geodermatophilales</taxon>
        <taxon>Geodermatophilaceae</taxon>
        <taxon>Geodermatophilus</taxon>
    </lineage>
</organism>
<evidence type="ECO:0000256" key="8">
    <source>
        <dbReference type="ARBA" id="ARBA00023136"/>
    </source>
</evidence>
<dbReference type="InterPro" id="IPR000462">
    <property type="entry name" value="CDP-OH_P_trans"/>
</dbReference>